<dbReference type="EMBL" id="MT141475">
    <property type="protein sequence ID" value="QJA62590.1"/>
    <property type="molecule type" value="Genomic_DNA"/>
</dbReference>
<feature type="compositionally biased region" description="Basic and acidic residues" evidence="1">
    <location>
        <begin position="269"/>
        <end position="283"/>
    </location>
</feature>
<feature type="region of interest" description="Disordered" evidence="1">
    <location>
        <begin position="1"/>
        <end position="119"/>
    </location>
</feature>
<name>A0A6M3IYN4_9ZZZZ</name>
<reference evidence="2" key="1">
    <citation type="submission" date="2020-03" db="EMBL/GenBank/DDBJ databases">
        <title>The deep terrestrial virosphere.</title>
        <authorList>
            <person name="Holmfeldt K."/>
            <person name="Nilsson E."/>
            <person name="Simone D."/>
            <person name="Lopez-Fernandez M."/>
            <person name="Wu X."/>
            <person name="de Brujin I."/>
            <person name="Lundin D."/>
            <person name="Andersson A."/>
            <person name="Bertilsson S."/>
            <person name="Dopson M."/>
        </authorList>
    </citation>
    <scope>NUCLEOTIDE SEQUENCE</scope>
    <source>
        <strain evidence="3">MM415A00556</strain>
        <strain evidence="2">MM415B00751</strain>
    </source>
</reference>
<organism evidence="2">
    <name type="scientific">viral metagenome</name>
    <dbReference type="NCBI Taxonomy" id="1070528"/>
    <lineage>
        <taxon>unclassified sequences</taxon>
        <taxon>metagenomes</taxon>
        <taxon>organismal metagenomes</taxon>
    </lineage>
</organism>
<protein>
    <submittedName>
        <fullName evidence="2">Uncharacterized protein</fullName>
    </submittedName>
</protein>
<evidence type="ECO:0000256" key="1">
    <source>
        <dbReference type="SAM" id="MobiDB-lite"/>
    </source>
</evidence>
<evidence type="ECO:0000313" key="3">
    <source>
        <dbReference type="EMBL" id="QJA81303.1"/>
    </source>
</evidence>
<feature type="compositionally biased region" description="Basic and acidic residues" evidence="1">
    <location>
        <begin position="81"/>
        <end position="112"/>
    </location>
</feature>
<feature type="compositionally biased region" description="Acidic residues" evidence="1">
    <location>
        <begin position="61"/>
        <end position="80"/>
    </location>
</feature>
<dbReference type="AlphaFoldDB" id="A0A6M3IYN4"/>
<accession>A0A6M3IYN4</accession>
<evidence type="ECO:0000313" key="2">
    <source>
        <dbReference type="EMBL" id="QJA62590.1"/>
    </source>
</evidence>
<proteinExistence type="predicted"/>
<gene>
    <name evidence="3" type="ORF">MM415A00556_0023</name>
    <name evidence="2" type="ORF">MM415B00751_0026</name>
</gene>
<feature type="region of interest" description="Disordered" evidence="1">
    <location>
        <begin position="266"/>
        <end position="322"/>
    </location>
</feature>
<feature type="compositionally biased region" description="Basic and acidic residues" evidence="1">
    <location>
        <begin position="31"/>
        <end position="60"/>
    </location>
</feature>
<sequence length="322" mass="36585">MPEEEISEQTSDIPADEGAAFASEVDEDKEIFEGLEKSEEKSEKKPEGELEEKLEKKSEEKVEDELEEEEPEKDAEEDEDVIRGKELLEVQEKEAAEREAAEKVAKTQRADEGGYSPFTEKHDAKSLEFFKSIIPQNMFPDAVTLEDGTELDFKSVYESEPEIPVMIATIANNLIRQMISNKFLITANDMVEIRDEIDNRFFESTLTNKHDGVPNARDIFNSAEFKKWLPDQPKEIQALRNSIDPYDHIRLFKRFMNSSGLESAKSKVKSLDEKRRASKKNFDAIHSTTVRSKSKAGGSALDPREEELAGFNSPDDTDDILP</sequence>
<dbReference type="EMBL" id="MT142454">
    <property type="protein sequence ID" value="QJA81303.1"/>
    <property type="molecule type" value="Genomic_DNA"/>
</dbReference>